<dbReference type="InterPro" id="IPR010071">
    <property type="entry name" value="AA_adenyl_dom"/>
</dbReference>
<dbReference type="AlphaFoldDB" id="A0A1S6U9P7"/>
<gene>
    <name evidence="4" type="ORF">CPIN18021_1676</name>
</gene>
<evidence type="ECO:0000256" key="1">
    <source>
        <dbReference type="ARBA" id="ARBA00022450"/>
    </source>
</evidence>
<dbReference type="RefSeq" id="WP_078424889.1">
    <property type="nucleotide sequence ID" value="NZ_CP017258.1"/>
</dbReference>
<keyword evidence="4" id="KW-0436">Ligase</keyword>
<organism evidence="4 5">
    <name type="scientific">Campylobacter pinnipediorum subsp. caledonicus</name>
    <dbReference type="NCBI Taxonomy" id="1874362"/>
    <lineage>
        <taxon>Bacteria</taxon>
        <taxon>Pseudomonadati</taxon>
        <taxon>Campylobacterota</taxon>
        <taxon>Epsilonproteobacteria</taxon>
        <taxon>Campylobacterales</taxon>
        <taxon>Campylobacteraceae</taxon>
        <taxon>Campylobacter</taxon>
    </lineage>
</organism>
<dbReference type="InterPro" id="IPR042099">
    <property type="entry name" value="ANL_N_sf"/>
</dbReference>
<dbReference type="GO" id="GO:0016874">
    <property type="term" value="F:ligase activity"/>
    <property type="evidence" value="ECO:0007669"/>
    <property type="project" value="UniProtKB-KW"/>
</dbReference>
<dbReference type="CDD" id="cd05930">
    <property type="entry name" value="A_NRPS"/>
    <property type="match status" value="1"/>
</dbReference>
<keyword evidence="1" id="KW-0596">Phosphopantetheine</keyword>
<dbReference type="PANTHER" id="PTHR44845:SF7">
    <property type="entry name" value="PLIPASTATIN SYNTHASE SUBUNIT D"/>
    <property type="match status" value="1"/>
</dbReference>
<evidence type="ECO:0000313" key="4">
    <source>
        <dbReference type="EMBL" id="AQW88454.1"/>
    </source>
</evidence>
<feature type="domain" description="AMP-dependent synthetase/ligase" evidence="3">
    <location>
        <begin position="11"/>
        <end position="362"/>
    </location>
</feature>
<reference evidence="5" key="1">
    <citation type="submission" date="2016-09" db="EMBL/GenBank/DDBJ databases">
        <title>Comparative genomics of the Campylobacter concisus group.</title>
        <authorList>
            <person name="Miller W.G."/>
            <person name="Yee E."/>
            <person name="Chapman M.H."/>
            <person name="Huynh S."/>
            <person name="Bono J.L."/>
            <person name="On S.L.W."/>
            <person name="StLeger J."/>
            <person name="Foster G."/>
            <person name="Parker C.T."/>
        </authorList>
    </citation>
    <scope>NUCLEOTIDE SEQUENCE [LARGE SCALE GENOMIC DNA]</scope>
    <source>
        <strain evidence="5">RM18021</strain>
    </source>
</reference>
<evidence type="ECO:0000256" key="2">
    <source>
        <dbReference type="ARBA" id="ARBA00022553"/>
    </source>
</evidence>
<dbReference type="Pfam" id="PF00501">
    <property type="entry name" value="AMP-binding"/>
    <property type="match status" value="1"/>
</dbReference>
<dbReference type="NCBIfam" id="TIGR01733">
    <property type="entry name" value="AA-adenyl-dom"/>
    <property type="match status" value="1"/>
</dbReference>
<dbReference type="Gene3D" id="3.30.300.30">
    <property type="match status" value="1"/>
</dbReference>
<evidence type="ECO:0000259" key="3">
    <source>
        <dbReference type="Pfam" id="PF00501"/>
    </source>
</evidence>
<dbReference type="Gene3D" id="3.40.50.12780">
    <property type="entry name" value="N-terminal domain of ligase-like"/>
    <property type="match status" value="1"/>
</dbReference>
<dbReference type="PROSITE" id="PS00455">
    <property type="entry name" value="AMP_BINDING"/>
    <property type="match status" value="1"/>
</dbReference>
<accession>A0A1S6U9P7</accession>
<dbReference type="InterPro" id="IPR045851">
    <property type="entry name" value="AMP-bd_C_sf"/>
</dbReference>
<sequence>MITSVCDFLDNTCSLYPDKIAFVKDDRNISYLEFNISSKKVASKILEYDVSRKPVLIILSKSIECLVSFLGVARSGNFYTLIDENTPKERILKIVETLKPSVLITSKENKLDFLNLHAIFCEDFEDFGIDENKLKIAKENQIDTDLLYVFFTSGSTGIPKGVSITHKSVIDYTSWVCETFDITKDEILANQAPFYFDNSILDIFSTIKTGATLHIVPNSLFSFPIKIIEYIKKHKVSFIFWVPSVLIYFANTNAFEDVCLPCLKKVLFCGEPMPNKQLNILRRCLKDTIFANLYGPTEITDVCSYYICDREFRDDDILPIGRACKNMQLLVFDDDMSLIDNNNTQSKGELYVRGTGLSVGYYGDKEKTNKAFIQNPLHDNYEDKIYKTGDIVKYNEHGELLCLGRSDGQIKVLGHRVELGEIESIINSHKDILNCACVFLDDKIHCFYESDKDINIKEFLKDKLPVYMIPRKYIKLDGFRYNQNGKIDRQHLGV</sequence>
<dbReference type="EMBL" id="CP017258">
    <property type="protein sequence ID" value="AQW88454.1"/>
    <property type="molecule type" value="Genomic_DNA"/>
</dbReference>
<dbReference type="InterPro" id="IPR000873">
    <property type="entry name" value="AMP-dep_synth/lig_dom"/>
</dbReference>
<dbReference type="PANTHER" id="PTHR44845">
    <property type="entry name" value="CARRIER DOMAIN-CONTAINING PROTEIN"/>
    <property type="match status" value="1"/>
</dbReference>
<keyword evidence="5" id="KW-1185">Reference proteome</keyword>
<name>A0A1S6U9P7_9BACT</name>
<protein>
    <submittedName>
        <fullName evidence="4">AMP-forming adenylation domain superfamily protein, putative D-alanine:D-alanyl carrier protein ligase</fullName>
    </submittedName>
</protein>
<evidence type="ECO:0000313" key="5">
    <source>
        <dbReference type="Proteomes" id="UP000190868"/>
    </source>
</evidence>
<dbReference type="InterPro" id="IPR020845">
    <property type="entry name" value="AMP-binding_CS"/>
</dbReference>
<dbReference type="Proteomes" id="UP000190868">
    <property type="component" value="Chromosome"/>
</dbReference>
<keyword evidence="2" id="KW-0597">Phosphoprotein</keyword>
<proteinExistence type="predicted"/>
<dbReference type="SUPFAM" id="SSF56801">
    <property type="entry name" value="Acetyl-CoA synthetase-like"/>
    <property type="match status" value="1"/>
</dbReference>